<evidence type="ECO:0000313" key="1">
    <source>
        <dbReference type="EMBL" id="MFD0947116.1"/>
    </source>
</evidence>
<dbReference type="PANTHER" id="PTHR38767:SF1">
    <property type="entry name" value="DNA POLYMERASE III SUBUNIT CHI"/>
    <property type="match status" value="1"/>
</dbReference>
<dbReference type="Proteomes" id="UP001596977">
    <property type="component" value="Unassembled WGS sequence"/>
</dbReference>
<reference evidence="2" key="1">
    <citation type="journal article" date="2019" name="Int. J. Syst. Evol. Microbiol.">
        <title>The Global Catalogue of Microorganisms (GCM) 10K type strain sequencing project: providing services to taxonomists for standard genome sequencing and annotation.</title>
        <authorList>
            <consortium name="The Broad Institute Genomics Platform"/>
            <consortium name="The Broad Institute Genome Sequencing Center for Infectious Disease"/>
            <person name="Wu L."/>
            <person name="Ma J."/>
        </authorList>
    </citation>
    <scope>NUCLEOTIDE SEQUENCE [LARGE SCALE GENOMIC DNA]</scope>
    <source>
        <strain evidence="2">CCUG 62982</strain>
    </source>
</reference>
<dbReference type="SUPFAM" id="SSF102400">
    <property type="entry name" value="DNA polymerase III chi subunit"/>
    <property type="match status" value="1"/>
</dbReference>
<gene>
    <name evidence="1" type="ORF">ACFQ1E_12270</name>
</gene>
<dbReference type="InterPro" id="IPR036768">
    <property type="entry name" value="PolIII_chi_sf"/>
</dbReference>
<proteinExistence type="predicted"/>
<dbReference type="Gene3D" id="3.40.50.10110">
    <property type="entry name" value="DNA polymerase III subunit chi"/>
    <property type="match status" value="1"/>
</dbReference>
<name>A0ABW3H6L4_9SPHN</name>
<dbReference type="RefSeq" id="WP_264944527.1">
    <property type="nucleotide sequence ID" value="NZ_JAPDRA010000005.1"/>
</dbReference>
<organism evidence="1 2">
    <name type="scientific">Sphingomonas canadensis</name>
    <dbReference type="NCBI Taxonomy" id="1219257"/>
    <lineage>
        <taxon>Bacteria</taxon>
        <taxon>Pseudomonadati</taxon>
        <taxon>Pseudomonadota</taxon>
        <taxon>Alphaproteobacteria</taxon>
        <taxon>Sphingomonadales</taxon>
        <taxon>Sphingomonadaceae</taxon>
        <taxon>Sphingomonas</taxon>
    </lineage>
</organism>
<dbReference type="EMBL" id="JBHTJG010000005">
    <property type="protein sequence ID" value="MFD0947116.1"/>
    <property type="molecule type" value="Genomic_DNA"/>
</dbReference>
<dbReference type="PANTHER" id="PTHR38767">
    <property type="entry name" value="DNA POLYMERASE III SUBUNIT CHI"/>
    <property type="match status" value="1"/>
</dbReference>
<dbReference type="InterPro" id="IPR007459">
    <property type="entry name" value="DNA_pol3_chi"/>
</dbReference>
<protein>
    <submittedName>
        <fullName evidence="1">DNA polymerase III subunit chi</fullName>
    </submittedName>
</protein>
<accession>A0ABW3H6L4</accession>
<dbReference type="Pfam" id="PF04364">
    <property type="entry name" value="DNA_pol3_chi"/>
    <property type="match status" value="1"/>
</dbReference>
<comment type="caution">
    <text evidence="1">The sequence shown here is derived from an EMBL/GenBank/DDBJ whole genome shotgun (WGS) entry which is preliminary data.</text>
</comment>
<keyword evidence="2" id="KW-1185">Reference proteome</keyword>
<sequence>MKVDFYHLTRLPLERTLPRIAERVLADGGRLLVVADEPAAREKLDRLLWAYSPESFLPHGQAGGEHDARQPVLIAADAAPPANGARNVAIADGVWRDAALEFDRAFHFFGEDRIAEARTAWKSLAGREGVERRYWKQKEGGGWEQAA</sequence>
<evidence type="ECO:0000313" key="2">
    <source>
        <dbReference type="Proteomes" id="UP001596977"/>
    </source>
</evidence>